<evidence type="ECO:0000313" key="2">
    <source>
        <dbReference type="Proteomes" id="UP000663193"/>
    </source>
</evidence>
<gene>
    <name evidence="1" type="ORF">JI435_413030</name>
</gene>
<reference evidence="2" key="1">
    <citation type="journal article" date="2021" name="BMC Genomics">
        <title>Chromosome-level genome assembly and manually-curated proteome of model necrotroph Parastagonospora nodorum Sn15 reveals a genome-wide trove of candidate effector homologs, and redundancy of virulence-related functions within an accessory chromosome.</title>
        <authorList>
            <person name="Bertazzoni S."/>
            <person name="Jones D.A.B."/>
            <person name="Phan H.T."/>
            <person name="Tan K.-C."/>
            <person name="Hane J.K."/>
        </authorList>
    </citation>
    <scope>NUCLEOTIDE SEQUENCE [LARGE SCALE GENOMIC DNA]</scope>
    <source>
        <strain evidence="2">SN15 / ATCC MYA-4574 / FGSC 10173)</strain>
    </source>
</reference>
<organism evidence="1 2">
    <name type="scientific">Phaeosphaeria nodorum (strain SN15 / ATCC MYA-4574 / FGSC 10173)</name>
    <name type="common">Glume blotch fungus</name>
    <name type="synonym">Parastagonospora nodorum</name>
    <dbReference type="NCBI Taxonomy" id="321614"/>
    <lineage>
        <taxon>Eukaryota</taxon>
        <taxon>Fungi</taxon>
        <taxon>Dikarya</taxon>
        <taxon>Ascomycota</taxon>
        <taxon>Pezizomycotina</taxon>
        <taxon>Dothideomycetes</taxon>
        <taxon>Pleosporomycetidae</taxon>
        <taxon>Pleosporales</taxon>
        <taxon>Pleosporineae</taxon>
        <taxon>Phaeosphaeriaceae</taxon>
        <taxon>Parastagonospora</taxon>
    </lineage>
</organism>
<proteinExistence type="predicted"/>
<sequence length="88" mass="10233">MECSLKLPWVCIWSAGSRRSWIRRTATLMTITIGKACPARYLGRARLRLARHANRGQRRHTIDIAYKQSRIHATDTSCDTRELKYVCQ</sequence>
<dbReference type="AlphaFoldDB" id="A0A7U2F5G9"/>
<evidence type="ECO:0000313" key="1">
    <source>
        <dbReference type="EMBL" id="QRC99101.1"/>
    </source>
</evidence>
<keyword evidence="2" id="KW-1185">Reference proteome</keyword>
<protein>
    <submittedName>
        <fullName evidence="1">Uncharacterized protein</fullName>
    </submittedName>
</protein>
<accession>A0A7U2F5G9</accession>
<dbReference type="VEuPathDB" id="FungiDB:JI435_413030"/>
<dbReference type="EMBL" id="CP069031">
    <property type="protein sequence ID" value="QRC99101.1"/>
    <property type="molecule type" value="Genomic_DNA"/>
</dbReference>
<dbReference type="Proteomes" id="UP000663193">
    <property type="component" value="Chromosome 9"/>
</dbReference>
<name>A0A7U2F5G9_PHANO</name>